<proteinExistence type="predicted"/>
<evidence type="ECO:0000313" key="3">
    <source>
        <dbReference type="Proteomes" id="UP000186098"/>
    </source>
</evidence>
<accession>A0A1N7K8R9</accession>
<dbReference type="STRING" id="407234.SAMN05421795_101712"/>
<dbReference type="AlphaFoldDB" id="A0A1N7K8R9"/>
<feature type="region of interest" description="Disordered" evidence="1">
    <location>
        <begin position="1"/>
        <end position="47"/>
    </location>
</feature>
<organism evidence="2 3">
    <name type="scientific">Phaeovulum vinaykumarii</name>
    <dbReference type="NCBI Taxonomy" id="407234"/>
    <lineage>
        <taxon>Bacteria</taxon>
        <taxon>Pseudomonadati</taxon>
        <taxon>Pseudomonadota</taxon>
        <taxon>Alphaproteobacteria</taxon>
        <taxon>Rhodobacterales</taxon>
        <taxon>Paracoccaceae</taxon>
        <taxon>Phaeovulum</taxon>
    </lineage>
</organism>
<reference evidence="3" key="1">
    <citation type="submission" date="2017-01" db="EMBL/GenBank/DDBJ databases">
        <authorList>
            <person name="Varghese N."/>
            <person name="Submissions S."/>
        </authorList>
    </citation>
    <scope>NUCLEOTIDE SEQUENCE [LARGE SCALE GENOMIC DNA]</scope>
    <source>
        <strain evidence="3">DSM 18714</strain>
    </source>
</reference>
<gene>
    <name evidence="2" type="ORF">SAMN05421795_101712</name>
</gene>
<sequence length="90" mass="9217">MDWTPDPARPARQPGRRGGRRRDGGHGSVPAARPAAPWPEFGHDRPHQVKSAICRTARACAGGGGPPRDIAAPPGAAVAGIDRGAGAWAV</sequence>
<evidence type="ECO:0000313" key="2">
    <source>
        <dbReference type="EMBL" id="SIS57953.1"/>
    </source>
</evidence>
<dbReference type="Proteomes" id="UP000186098">
    <property type="component" value="Unassembled WGS sequence"/>
</dbReference>
<dbReference type="EMBL" id="FTOM01000001">
    <property type="protein sequence ID" value="SIS57953.1"/>
    <property type="molecule type" value="Genomic_DNA"/>
</dbReference>
<protein>
    <submittedName>
        <fullName evidence="2">Uncharacterized protein</fullName>
    </submittedName>
</protein>
<keyword evidence="3" id="KW-1185">Reference proteome</keyword>
<name>A0A1N7K8R9_9RHOB</name>
<evidence type="ECO:0000256" key="1">
    <source>
        <dbReference type="SAM" id="MobiDB-lite"/>
    </source>
</evidence>